<gene>
    <name evidence="3" type="ORF">EVG20_g5804</name>
</gene>
<dbReference type="Proteomes" id="UP000298327">
    <property type="component" value="Unassembled WGS sequence"/>
</dbReference>
<dbReference type="SUPFAM" id="SSF52047">
    <property type="entry name" value="RNI-like"/>
    <property type="match status" value="1"/>
</dbReference>
<organism evidence="3 4">
    <name type="scientific">Dentipellis fragilis</name>
    <dbReference type="NCBI Taxonomy" id="205917"/>
    <lineage>
        <taxon>Eukaryota</taxon>
        <taxon>Fungi</taxon>
        <taxon>Dikarya</taxon>
        <taxon>Basidiomycota</taxon>
        <taxon>Agaricomycotina</taxon>
        <taxon>Agaricomycetes</taxon>
        <taxon>Russulales</taxon>
        <taxon>Hericiaceae</taxon>
        <taxon>Dentipellis</taxon>
    </lineage>
</organism>
<reference evidence="3 4" key="1">
    <citation type="submission" date="2019-02" db="EMBL/GenBank/DDBJ databases">
        <title>Genome sequencing of the rare red list fungi Dentipellis fragilis.</title>
        <authorList>
            <person name="Buettner E."/>
            <person name="Kellner H."/>
        </authorList>
    </citation>
    <scope>NUCLEOTIDE SEQUENCE [LARGE SCALE GENOMIC DNA]</scope>
    <source>
        <strain evidence="3 4">DSM 105465</strain>
    </source>
</reference>
<evidence type="ECO:0000313" key="3">
    <source>
        <dbReference type="EMBL" id="TFY64857.1"/>
    </source>
</evidence>
<accession>A0A4Y9YT15</accession>
<dbReference type="InterPro" id="IPR032675">
    <property type="entry name" value="LRR_dom_sf"/>
</dbReference>
<proteinExistence type="predicted"/>
<sequence>MANLPYSLDLSSDNRASKTDEGPRPPHDDLPVKPPYEHSTISRLPSELIALIFKALAAAHRESIYPYTWGQRGWHRLGWIRVTHVCRYWREIAIQNSSLWCSIDTGLGLPFLEEQLARSKSSPISWSIHSDISPRQIALVSQHLFHIKHLSCTDLLGRPGEFAEKVLTRPAPLLERLTITESTYSGQSQLLTILPSGIFADSTPSLRCLSIRGAQLPWLLPTLSNLVELKINAVTTALYSTPSGSACSPINGRPIPASSLIYYALPQMRSLRTLHLAACLPEPTTEGHEIVDMPYLEDLRLTGEVTSCGQLINHIIIPPRCRLLLHCVLTPTGRLGDAEFIVPLLVRCAGSAKYATTMLFSDKNVSLSLHESPNDDAASMTLDQWCTPGLLGRINLAIRCEDNAPQPPDWCSYTLISKLSEGLSPVDIHSLSIVWTSPAFEPYRLWHKAFKAFHNIRHLHVCHFSMVMLAIAWSPVVRDAWGPLLDQEQLPTAEDLRAFPHLASLSLLAITPDQNFLGLTFHEALQEALIERKNSDMALQKLSLVRCKMEEDEVEHLKELVPTLRWEKYEDEQ</sequence>
<name>A0A4Y9YT15_9AGAM</name>
<keyword evidence="4" id="KW-1185">Reference proteome</keyword>
<dbReference type="InterPro" id="IPR001810">
    <property type="entry name" value="F-box_dom"/>
</dbReference>
<dbReference type="EMBL" id="SEOQ01000358">
    <property type="protein sequence ID" value="TFY64857.1"/>
    <property type="molecule type" value="Genomic_DNA"/>
</dbReference>
<dbReference type="Pfam" id="PF12937">
    <property type="entry name" value="F-box-like"/>
    <property type="match status" value="1"/>
</dbReference>
<comment type="caution">
    <text evidence="3">The sequence shown here is derived from an EMBL/GenBank/DDBJ whole genome shotgun (WGS) entry which is preliminary data.</text>
</comment>
<feature type="compositionally biased region" description="Basic and acidic residues" evidence="1">
    <location>
        <begin position="15"/>
        <end position="31"/>
    </location>
</feature>
<evidence type="ECO:0000259" key="2">
    <source>
        <dbReference type="Pfam" id="PF12937"/>
    </source>
</evidence>
<dbReference type="Gene3D" id="1.20.1280.50">
    <property type="match status" value="1"/>
</dbReference>
<feature type="domain" description="F-box" evidence="2">
    <location>
        <begin position="41"/>
        <end position="103"/>
    </location>
</feature>
<feature type="region of interest" description="Disordered" evidence="1">
    <location>
        <begin position="1"/>
        <end position="36"/>
    </location>
</feature>
<dbReference type="PANTHER" id="PTHR38926">
    <property type="entry name" value="F-BOX DOMAIN CONTAINING PROTEIN, EXPRESSED"/>
    <property type="match status" value="1"/>
</dbReference>
<dbReference type="OrthoDB" id="2269034at2759"/>
<dbReference type="AlphaFoldDB" id="A0A4Y9YT15"/>
<dbReference type="Gene3D" id="3.80.10.10">
    <property type="entry name" value="Ribonuclease Inhibitor"/>
    <property type="match status" value="1"/>
</dbReference>
<evidence type="ECO:0000256" key="1">
    <source>
        <dbReference type="SAM" id="MobiDB-lite"/>
    </source>
</evidence>
<dbReference type="PANTHER" id="PTHR38926:SF5">
    <property type="entry name" value="F-BOX AND LEUCINE-RICH REPEAT PROTEIN 6"/>
    <property type="match status" value="1"/>
</dbReference>
<evidence type="ECO:0000313" key="4">
    <source>
        <dbReference type="Proteomes" id="UP000298327"/>
    </source>
</evidence>
<protein>
    <recommendedName>
        <fullName evidence="2">F-box domain-containing protein</fullName>
    </recommendedName>
</protein>